<feature type="transmembrane region" description="Helical" evidence="5">
    <location>
        <begin position="35"/>
        <end position="58"/>
    </location>
</feature>
<dbReference type="InterPro" id="IPR051788">
    <property type="entry name" value="MFS_Transporter"/>
</dbReference>
<feature type="transmembrane region" description="Helical" evidence="5">
    <location>
        <begin position="70"/>
        <end position="88"/>
    </location>
</feature>
<keyword evidence="2 5" id="KW-0812">Transmembrane</keyword>
<evidence type="ECO:0000256" key="4">
    <source>
        <dbReference type="ARBA" id="ARBA00023136"/>
    </source>
</evidence>
<feature type="transmembrane region" description="Helical" evidence="5">
    <location>
        <begin position="157"/>
        <end position="180"/>
    </location>
</feature>
<feature type="transmembrane region" description="Helical" evidence="5">
    <location>
        <begin position="224"/>
        <end position="242"/>
    </location>
</feature>
<evidence type="ECO:0008006" key="7">
    <source>
        <dbReference type="Google" id="ProtNLM"/>
    </source>
</evidence>
<gene>
    <name evidence="6" type="ORF">LCGC14_1251900</name>
</gene>
<protein>
    <recommendedName>
        <fullName evidence="7">Major facilitator superfamily (MFS) profile domain-containing protein</fullName>
    </recommendedName>
</protein>
<comment type="subcellular location">
    <subcellularLocation>
        <location evidence="1">Membrane</location>
        <topology evidence="1">Multi-pass membrane protein</topology>
    </subcellularLocation>
</comment>
<evidence type="ECO:0000313" key="6">
    <source>
        <dbReference type="EMBL" id="KKM89112.1"/>
    </source>
</evidence>
<dbReference type="PANTHER" id="PTHR23514">
    <property type="entry name" value="BYPASS OF STOP CODON PROTEIN 6"/>
    <property type="match status" value="1"/>
</dbReference>
<feature type="transmembrane region" description="Helical" evidence="5">
    <location>
        <begin position="294"/>
        <end position="323"/>
    </location>
</feature>
<feature type="transmembrane region" description="Helical" evidence="5">
    <location>
        <begin position="262"/>
        <end position="282"/>
    </location>
</feature>
<keyword evidence="3 5" id="KW-1133">Transmembrane helix</keyword>
<organism evidence="6">
    <name type="scientific">marine sediment metagenome</name>
    <dbReference type="NCBI Taxonomy" id="412755"/>
    <lineage>
        <taxon>unclassified sequences</taxon>
        <taxon>metagenomes</taxon>
        <taxon>ecological metagenomes</taxon>
    </lineage>
</organism>
<dbReference type="CDD" id="cd17393">
    <property type="entry name" value="MFS_MosC_like"/>
    <property type="match status" value="1"/>
</dbReference>
<feature type="transmembrane region" description="Helical" evidence="5">
    <location>
        <begin position="100"/>
        <end position="118"/>
    </location>
</feature>
<dbReference type="EMBL" id="LAZR01006868">
    <property type="protein sequence ID" value="KKM89112.1"/>
    <property type="molecule type" value="Genomic_DNA"/>
</dbReference>
<sequence length="408" mass="44070">MDCKIGVEFFYLHRYNYVKEFNMKSLRLILSNPRYFGPAWVFASLNILFGTWAIYIPMVKENLAIDKSQLGIAIFFLSLGVFVVFPMASTIVNRLGVGRATWYGVILVCITALLPLLAPNYYALMGALFLFGASHGFTDISMNTLVTELEKKDGNKFMSASHGFFSLGGVLAGLGSFLIGPLDNPILHMAIAIGLVFTVNFLYYKKYINVVAAPVEKDGFSLKLFRPLLLLGLISFVSMGSEGAIVDWSGLYLKEISMAPEALWGAGFLGFQVTMTLGRFLGDGISAKIGSIKMVGIGVLVVMTGYGLVLCTTTYLVILGFALSGLGFSVMVPEVFRIGGNVKGVDSSQGVSFIAGTGYAGFLSAPPILGFIADSYSLVNCFVVLLCCALLILGASFMLHRRKSVSSN</sequence>
<dbReference type="InterPro" id="IPR011701">
    <property type="entry name" value="MFS"/>
</dbReference>
<evidence type="ECO:0000256" key="2">
    <source>
        <dbReference type="ARBA" id="ARBA00022692"/>
    </source>
</evidence>
<dbReference type="PANTHER" id="PTHR23514:SF13">
    <property type="entry name" value="INNER MEMBRANE PROTEIN YBJJ"/>
    <property type="match status" value="1"/>
</dbReference>
<dbReference type="Pfam" id="PF07690">
    <property type="entry name" value="MFS_1"/>
    <property type="match status" value="1"/>
</dbReference>
<dbReference type="GO" id="GO:0016020">
    <property type="term" value="C:membrane"/>
    <property type="evidence" value="ECO:0007669"/>
    <property type="project" value="UniProtKB-SubCell"/>
</dbReference>
<dbReference type="InterPro" id="IPR036259">
    <property type="entry name" value="MFS_trans_sf"/>
</dbReference>
<feature type="transmembrane region" description="Helical" evidence="5">
    <location>
        <begin position="186"/>
        <end position="204"/>
    </location>
</feature>
<evidence type="ECO:0000256" key="5">
    <source>
        <dbReference type="SAM" id="Phobius"/>
    </source>
</evidence>
<proteinExistence type="predicted"/>
<evidence type="ECO:0000256" key="3">
    <source>
        <dbReference type="ARBA" id="ARBA00022989"/>
    </source>
</evidence>
<accession>A0A0F9P6Q6</accession>
<name>A0A0F9P6Q6_9ZZZZ</name>
<evidence type="ECO:0000256" key="1">
    <source>
        <dbReference type="ARBA" id="ARBA00004141"/>
    </source>
</evidence>
<dbReference type="SUPFAM" id="SSF103473">
    <property type="entry name" value="MFS general substrate transporter"/>
    <property type="match status" value="1"/>
</dbReference>
<keyword evidence="4 5" id="KW-0472">Membrane</keyword>
<dbReference type="GO" id="GO:0022857">
    <property type="term" value="F:transmembrane transporter activity"/>
    <property type="evidence" value="ECO:0007669"/>
    <property type="project" value="InterPro"/>
</dbReference>
<reference evidence="6" key="1">
    <citation type="journal article" date="2015" name="Nature">
        <title>Complex archaea that bridge the gap between prokaryotes and eukaryotes.</title>
        <authorList>
            <person name="Spang A."/>
            <person name="Saw J.H."/>
            <person name="Jorgensen S.L."/>
            <person name="Zaremba-Niedzwiedzka K."/>
            <person name="Martijn J."/>
            <person name="Lind A.E."/>
            <person name="van Eijk R."/>
            <person name="Schleper C."/>
            <person name="Guy L."/>
            <person name="Ettema T.J."/>
        </authorList>
    </citation>
    <scope>NUCLEOTIDE SEQUENCE</scope>
</reference>
<dbReference type="AlphaFoldDB" id="A0A0F9P6Q6"/>
<dbReference type="Gene3D" id="1.20.1250.20">
    <property type="entry name" value="MFS general substrate transporter like domains"/>
    <property type="match status" value="2"/>
</dbReference>
<comment type="caution">
    <text evidence="6">The sequence shown here is derived from an EMBL/GenBank/DDBJ whole genome shotgun (WGS) entry which is preliminary data.</text>
</comment>
<feature type="transmembrane region" description="Helical" evidence="5">
    <location>
        <begin position="376"/>
        <end position="399"/>
    </location>
</feature>